<accession>A0ABM3M1E3</accession>
<gene>
    <name evidence="3" type="primary">LOC128199482</name>
</gene>
<dbReference type="Proteomes" id="UP001652582">
    <property type="component" value="Chromosome 25"/>
</dbReference>
<keyword evidence="2" id="KW-1185">Reference proteome</keyword>
<dbReference type="Gene3D" id="2.60.120.200">
    <property type="match status" value="1"/>
</dbReference>
<evidence type="ECO:0000313" key="2">
    <source>
        <dbReference type="Proteomes" id="UP001652582"/>
    </source>
</evidence>
<dbReference type="InterPro" id="IPR013320">
    <property type="entry name" value="ConA-like_dom_sf"/>
</dbReference>
<evidence type="ECO:0000313" key="3">
    <source>
        <dbReference type="RefSeq" id="XP_052745258.1"/>
    </source>
</evidence>
<dbReference type="SUPFAM" id="SSF49899">
    <property type="entry name" value="Concanavalin A-like lectins/glucanases"/>
    <property type="match status" value="1"/>
</dbReference>
<evidence type="ECO:0000256" key="1">
    <source>
        <dbReference type="SAM" id="SignalP"/>
    </source>
</evidence>
<sequence>MFAPCVLLLFILGSINADEALLSCDFNNTYCGWWNDENVGGEWEFKSDEEGADAKDIVLYNVRNDVYKTARLISPIYDRSLVEGGCFKLRFGHYLRHNIILKVYQVPESLGVTALFSSPEEQKRKYIIFHESPTPTVQRTELVFDARSMFLGYPENFQIVIEGENWWGLTSIQQYDILRGKECIEAIRHTYIKKGTTQIYFENRNNNLQTVTTSPITTTT</sequence>
<protein>
    <submittedName>
        <fullName evidence="3">Uncharacterized protein LOC128199482</fullName>
    </submittedName>
</protein>
<keyword evidence="1" id="KW-0732">Signal</keyword>
<dbReference type="GeneID" id="128199482"/>
<dbReference type="RefSeq" id="XP_052745258.1">
    <property type="nucleotide sequence ID" value="XM_052889298.1"/>
</dbReference>
<name>A0ABM3M1E3_BICAN</name>
<organism evidence="2 3">
    <name type="scientific">Bicyclus anynana</name>
    <name type="common">Squinting bush brown butterfly</name>
    <dbReference type="NCBI Taxonomy" id="110368"/>
    <lineage>
        <taxon>Eukaryota</taxon>
        <taxon>Metazoa</taxon>
        <taxon>Ecdysozoa</taxon>
        <taxon>Arthropoda</taxon>
        <taxon>Hexapoda</taxon>
        <taxon>Insecta</taxon>
        <taxon>Pterygota</taxon>
        <taxon>Neoptera</taxon>
        <taxon>Endopterygota</taxon>
        <taxon>Lepidoptera</taxon>
        <taxon>Glossata</taxon>
        <taxon>Ditrysia</taxon>
        <taxon>Papilionoidea</taxon>
        <taxon>Nymphalidae</taxon>
        <taxon>Satyrinae</taxon>
        <taxon>Satyrini</taxon>
        <taxon>Mycalesina</taxon>
        <taxon>Bicyclus</taxon>
    </lineage>
</organism>
<feature type="chain" id="PRO_5045272527" evidence="1">
    <location>
        <begin position="18"/>
        <end position="220"/>
    </location>
</feature>
<reference evidence="3" key="1">
    <citation type="submission" date="2025-08" db="UniProtKB">
        <authorList>
            <consortium name="RefSeq"/>
        </authorList>
    </citation>
    <scope>IDENTIFICATION</scope>
</reference>
<feature type="signal peptide" evidence="1">
    <location>
        <begin position="1"/>
        <end position="17"/>
    </location>
</feature>
<proteinExistence type="predicted"/>